<organism evidence="1 2">
    <name type="scientific">Dillenia turbinata</name>
    <dbReference type="NCBI Taxonomy" id="194707"/>
    <lineage>
        <taxon>Eukaryota</taxon>
        <taxon>Viridiplantae</taxon>
        <taxon>Streptophyta</taxon>
        <taxon>Embryophyta</taxon>
        <taxon>Tracheophyta</taxon>
        <taxon>Spermatophyta</taxon>
        <taxon>Magnoliopsida</taxon>
        <taxon>eudicotyledons</taxon>
        <taxon>Gunneridae</taxon>
        <taxon>Pentapetalae</taxon>
        <taxon>Dilleniales</taxon>
        <taxon>Dilleniaceae</taxon>
        <taxon>Dillenia</taxon>
    </lineage>
</organism>
<evidence type="ECO:0000313" key="2">
    <source>
        <dbReference type="Proteomes" id="UP001370490"/>
    </source>
</evidence>
<keyword evidence="2" id="KW-1185">Reference proteome</keyword>
<reference evidence="1 2" key="1">
    <citation type="submission" date="2023-12" db="EMBL/GenBank/DDBJ databases">
        <title>A high-quality genome assembly for Dillenia turbinata (Dilleniales).</title>
        <authorList>
            <person name="Chanderbali A."/>
        </authorList>
    </citation>
    <scope>NUCLEOTIDE SEQUENCE [LARGE SCALE GENOMIC DNA]</scope>
    <source>
        <strain evidence="1">LSX21</strain>
        <tissue evidence="1">Leaf</tissue>
    </source>
</reference>
<comment type="caution">
    <text evidence="1">The sequence shown here is derived from an EMBL/GenBank/DDBJ whole genome shotgun (WGS) entry which is preliminary data.</text>
</comment>
<dbReference type="EMBL" id="JBAMMX010000028">
    <property type="protein sequence ID" value="KAK6911402.1"/>
    <property type="molecule type" value="Genomic_DNA"/>
</dbReference>
<sequence>MVKAEVIRFGVLGIWHAQAIDVNYMLGLDIAKLLPGSWFLGLLQKLCRLDLKHSMDDMLYNQASSLAVASSGTNLVVEHDLTHWCSSAMPRAWLAWCILIHNRLKKFRHKDYKVKADLLIQAYTQTEKYLCLVKMATGNWNAFDKPTDRPRQSCNGYTNTPLSPIQPLSTGKLLQEFNHYHLKNDRDCDYPKKESVLVYPRKNVLFLQLSSVKLIEHLAEHKGIEDECILHLLTCTKDGLTFELQGQQNSNLI</sequence>
<proteinExistence type="predicted"/>
<accession>A0AAN8YST8</accession>
<gene>
    <name evidence="1" type="ORF">RJ641_023495</name>
</gene>
<dbReference type="Proteomes" id="UP001370490">
    <property type="component" value="Unassembled WGS sequence"/>
</dbReference>
<dbReference type="AlphaFoldDB" id="A0AAN8YST8"/>
<evidence type="ECO:0000313" key="1">
    <source>
        <dbReference type="EMBL" id="KAK6911402.1"/>
    </source>
</evidence>
<protein>
    <submittedName>
        <fullName evidence="1">Uncharacterized protein</fullName>
    </submittedName>
</protein>
<name>A0AAN8YST8_9MAGN</name>